<feature type="transmembrane region" description="Helical" evidence="2">
    <location>
        <begin position="1320"/>
        <end position="1342"/>
    </location>
</feature>
<feature type="transmembrane region" description="Helical" evidence="2">
    <location>
        <begin position="1049"/>
        <end position="1069"/>
    </location>
</feature>
<feature type="transmembrane region" description="Helical" evidence="2">
    <location>
        <begin position="356"/>
        <end position="374"/>
    </location>
</feature>
<feature type="transmembrane region" description="Helical" evidence="2">
    <location>
        <begin position="6"/>
        <end position="25"/>
    </location>
</feature>
<feature type="transmembrane region" description="Helical" evidence="2">
    <location>
        <begin position="1441"/>
        <end position="1461"/>
    </location>
</feature>
<feature type="transmembrane region" description="Helical" evidence="2">
    <location>
        <begin position="425"/>
        <end position="444"/>
    </location>
</feature>
<feature type="transmembrane region" description="Helical" evidence="2">
    <location>
        <begin position="1701"/>
        <end position="1724"/>
    </location>
</feature>
<feature type="transmembrane region" description="Helical" evidence="2">
    <location>
        <begin position="760"/>
        <end position="780"/>
    </location>
</feature>
<feature type="transmembrane region" description="Helical" evidence="2">
    <location>
        <begin position="912"/>
        <end position="931"/>
    </location>
</feature>
<dbReference type="KEGG" id="tpla:ElP_04100"/>
<feature type="transmembrane region" description="Helical" evidence="2">
    <location>
        <begin position="456"/>
        <end position="477"/>
    </location>
</feature>
<feature type="transmembrane region" description="Helical" evidence="2">
    <location>
        <begin position="703"/>
        <end position="724"/>
    </location>
</feature>
<protein>
    <submittedName>
        <fullName evidence="3">Uncharacterized protein</fullName>
    </submittedName>
</protein>
<feature type="transmembrane region" description="Helical" evidence="2">
    <location>
        <begin position="1611"/>
        <end position="1635"/>
    </location>
</feature>
<feature type="transmembrane region" description="Helical" evidence="2">
    <location>
        <begin position="1090"/>
        <end position="1111"/>
    </location>
</feature>
<feature type="transmembrane region" description="Helical" evidence="2">
    <location>
        <begin position="1131"/>
        <end position="1150"/>
    </location>
</feature>
<keyword evidence="2" id="KW-1133">Transmembrane helix</keyword>
<feature type="transmembrane region" description="Helical" evidence="2">
    <location>
        <begin position="551"/>
        <end position="570"/>
    </location>
</feature>
<organism evidence="3 4">
    <name type="scientific">Tautonia plasticadhaerens</name>
    <dbReference type="NCBI Taxonomy" id="2527974"/>
    <lineage>
        <taxon>Bacteria</taxon>
        <taxon>Pseudomonadati</taxon>
        <taxon>Planctomycetota</taxon>
        <taxon>Planctomycetia</taxon>
        <taxon>Isosphaerales</taxon>
        <taxon>Isosphaeraceae</taxon>
        <taxon>Tautonia</taxon>
    </lineage>
</organism>
<feature type="transmembrane region" description="Helical" evidence="2">
    <location>
        <begin position="1541"/>
        <end position="1558"/>
    </location>
</feature>
<feature type="transmembrane region" description="Helical" evidence="2">
    <location>
        <begin position="1564"/>
        <end position="1586"/>
    </location>
</feature>
<feature type="transmembrane region" description="Helical" evidence="2">
    <location>
        <begin position="1807"/>
        <end position="1831"/>
    </location>
</feature>
<accession>A0A518GVG2</accession>
<keyword evidence="2" id="KW-0472">Membrane</keyword>
<feature type="transmembrane region" description="Helical" evidence="2">
    <location>
        <begin position="1362"/>
        <end position="1381"/>
    </location>
</feature>
<feature type="transmembrane region" description="Helical" evidence="2">
    <location>
        <begin position="329"/>
        <end position="350"/>
    </location>
</feature>
<feature type="transmembrane region" description="Helical" evidence="2">
    <location>
        <begin position="1482"/>
        <end position="1500"/>
    </location>
</feature>
<feature type="transmembrane region" description="Helical" evidence="2">
    <location>
        <begin position="849"/>
        <end position="867"/>
    </location>
</feature>
<feature type="transmembrane region" description="Helical" evidence="2">
    <location>
        <begin position="2051"/>
        <end position="2072"/>
    </location>
</feature>
<name>A0A518GVG2_9BACT</name>
<dbReference type="EMBL" id="CP036426">
    <property type="protein sequence ID" value="QDV32576.1"/>
    <property type="molecule type" value="Genomic_DNA"/>
</dbReference>
<evidence type="ECO:0000256" key="2">
    <source>
        <dbReference type="SAM" id="Phobius"/>
    </source>
</evidence>
<feature type="transmembrane region" description="Helical" evidence="2">
    <location>
        <begin position="272"/>
        <end position="291"/>
    </location>
</feature>
<feature type="transmembrane region" description="Helical" evidence="2">
    <location>
        <begin position="508"/>
        <end position="531"/>
    </location>
</feature>
<keyword evidence="2" id="KW-0812">Transmembrane</keyword>
<feature type="transmembrane region" description="Helical" evidence="2">
    <location>
        <begin position="673"/>
        <end position="691"/>
    </location>
</feature>
<feature type="transmembrane region" description="Helical" evidence="2">
    <location>
        <begin position="1668"/>
        <end position="1689"/>
    </location>
</feature>
<feature type="transmembrane region" description="Helical" evidence="2">
    <location>
        <begin position="609"/>
        <end position="630"/>
    </location>
</feature>
<feature type="transmembrane region" description="Helical" evidence="2">
    <location>
        <begin position="211"/>
        <end position="231"/>
    </location>
</feature>
<feature type="transmembrane region" description="Helical" evidence="2">
    <location>
        <begin position="1413"/>
        <end position="1429"/>
    </location>
</feature>
<dbReference type="OrthoDB" id="221142at2"/>
<feature type="transmembrane region" description="Helical" evidence="2">
    <location>
        <begin position="1772"/>
        <end position="1795"/>
    </location>
</feature>
<feature type="transmembrane region" description="Helical" evidence="2">
    <location>
        <begin position="642"/>
        <end position="661"/>
    </location>
</feature>
<feature type="transmembrane region" description="Helical" evidence="2">
    <location>
        <begin position="1387"/>
        <end position="1406"/>
    </location>
</feature>
<evidence type="ECO:0000313" key="4">
    <source>
        <dbReference type="Proteomes" id="UP000317835"/>
    </source>
</evidence>
<feature type="transmembrane region" description="Helical" evidence="2">
    <location>
        <begin position="577"/>
        <end position="597"/>
    </location>
</feature>
<feature type="transmembrane region" description="Helical" evidence="2">
    <location>
        <begin position="1013"/>
        <end position="1037"/>
    </location>
</feature>
<feature type="transmembrane region" description="Helical" evidence="2">
    <location>
        <begin position="1641"/>
        <end position="1661"/>
    </location>
</feature>
<feature type="transmembrane region" description="Helical" evidence="2">
    <location>
        <begin position="1736"/>
        <end position="1760"/>
    </location>
</feature>
<feature type="transmembrane region" description="Helical" evidence="2">
    <location>
        <begin position="297"/>
        <end position="317"/>
    </location>
</feature>
<feature type="transmembrane region" description="Helical" evidence="2">
    <location>
        <begin position="1193"/>
        <end position="1215"/>
    </location>
</feature>
<feature type="transmembrane region" description="Helical" evidence="2">
    <location>
        <begin position="968"/>
        <end position="986"/>
    </location>
</feature>
<feature type="transmembrane region" description="Helical" evidence="2">
    <location>
        <begin position="1512"/>
        <end position="1532"/>
    </location>
</feature>
<feature type="region of interest" description="Disordered" evidence="1">
    <location>
        <begin position="122"/>
        <end position="195"/>
    </location>
</feature>
<feature type="transmembrane region" description="Helical" evidence="2">
    <location>
        <begin position="2025"/>
        <end position="2045"/>
    </location>
</feature>
<feature type="compositionally biased region" description="Pro residues" evidence="1">
    <location>
        <begin position="135"/>
        <end position="152"/>
    </location>
</feature>
<feature type="transmembrane region" description="Helical" evidence="2">
    <location>
        <begin position="1157"/>
        <end position="1181"/>
    </location>
</feature>
<feature type="transmembrane region" description="Helical" evidence="2">
    <location>
        <begin position="736"/>
        <end position="753"/>
    </location>
</feature>
<feature type="transmembrane region" description="Helical" evidence="2">
    <location>
        <begin position="1227"/>
        <end position="1248"/>
    </location>
</feature>
<feature type="transmembrane region" description="Helical" evidence="2">
    <location>
        <begin position="394"/>
        <end position="413"/>
    </location>
</feature>
<feature type="transmembrane region" description="Helical" evidence="2">
    <location>
        <begin position="2001"/>
        <end position="2020"/>
    </location>
</feature>
<feature type="transmembrane region" description="Helical" evidence="2">
    <location>
        <begin position="483"/>
        <end position="501"/>
    </location>
</feature>
<dbReference type="Proteomes" id="UP000317835">
    <property type="component" value="Chromosome"/>
</dbReference>
<proteinExistence type="predicted"/>
<evidence type="ECO:0000313" key="3">
    <source>
        <dbReference type="EMBL" id="QDV32576.1"/>
    </source>
</evidence>
<feature type="transmembrane region" description="Helical" evidence="2">
    <location>
        <begin position="1296"/>
        <end position="1314"/>
    </location>
</feature>
<feature type="transmembrane region" description="Helical" evidence="2">
    <location>
        <begin position="1837"/>
        <end position="1857"/>
    </location>
</feature>
<keyword evidence="4" id="KW-1185">Reference proteome</keyword>
<feature type="transmembrane region" description="Helical" evidence="2">
    <location>
        <begin position="938"/>
        <end position="956"/>
    </location>
</feature>
<feature type="transmembrane region" description="Helical" evidence="2">
    <location>
        <begin position="800"/>
        <end position="819"/>
    </location>
</feature>
<feature type="transmembrane region" description="Helical" evidence="2">
    <location>
        <begin position="243"/>
        <end position="260"/>
    </location>
</feature>
<gene>
    <name evidence="3" type="ORF">ElP_04100</name>
</gene>
<feature type="transmembrane region" description="Helical" evidence="2">
    <location>
        <begin position="1268"/>
        <end position="1284"/>
    </location>
</feature>
<dbReference type="RefSeq" id="WP_145266770.1">
    <property type="nucleotide sequence ID" value="NZ_CP036426.1"/>
</dbReference>
<reference evidence="3 4" key="1">
    <citation type="submission" date="2019-02" db="EMBL/GenBank/DDBJ databases">
        <title>Deep-cultivation of Planctomycetes and their phenomic and genomic characterization uncovers novel biology.</title>
        <authorList>
            <person name="Wiegand S."/>
            <person name="Jogler M."/>
            <person name="Boedeker C."/>
            <person name="Pinto D."/>
            <person name="Vollmers J."/>
            <person name="Rivas-Marin E."/>
            <person name="Kohn T."/>
            <person name="Peeters S.H."/>
            <person name="Heuer A."/>
            <person name="Rast P."/>
            <person name="Oberbeckmann S."/>
            <person name="Bunk B."/>
            <person name="Jeske O."/>
            <person name="Meyerdierks A."/>
            <person name="Storesund J.E."/>
            <person name="Kallscheuer N."/>
            <person name="Luecker S."/>
            <person name="Lage O.M."/>
            <person name="Pohl T."/>
            <person name="Merkel B.J."/>
            <person name="Hornburger P."/>
            <person name="Mueller R.-W."/>
            <person name="Bruemmer F."/>
            <person name="Labrenz M."/>
            <person name="Spormann A.M."/>
            <person name="Op den Camp H."/>
            <person name="Overmann J."/>
            <person name="Amann R."/>
            <person name="Jetten M.S.M."/>
            <person name="Mascher T."/>
            <person name="Medema M.H."/>
            <person name="Devos D.P."/>
            <person name="Kaster A.-K."/>
            <person name="Ovreas L."/>
            <person name="Rohde M."/>
            <person name="Galperin M.Y."/>
            <person name="Jogler C."/>
        </authorList>
    </citation>
    <scope>NUCLEOTIDE SEQUENCE [LARGE SCALE GENOMIC DNA]</scope>
    <source>
        <strain evidence="3 4">ElP</strain>
    </source>
</reference>
<evidence type="ECO:0000256" key="1">
    <source>
        <dbReference type="SAM" id="MobiDB-lite"/>
    </source>
</evidence>
<feature type="transmembrane region" description="Helical" evidence="2">
    <location>
        <begin position="1916"/>
        <end position="1933"/>
    </location>
</feature>
<sequence length="2091" mass="215959">MAGLLGLFFVLTLITLIGHGIWVIIRAALKAIRGLAAPDGPRGIDAVMCPDCGEAWPIASGVRQCPACNWPGPRARGDARRARAAVGILLQRIERYRESGLLAEPISRRIAEAIIAERDRVGVSPRDPAVSAAPSQPPPRPTPRPEPSPAGPEPRRPKAPRDALAAQSISDEAAREAGPSPRTLPEAAEPGPRASLGSVLGRFMEERNLRWGELVGGLLIVGCSLALVLGYWDRIAERPILRFGLANGVIAAFFAVGLHAERRWRLPTTAHGLILVATLLVPLGVLSMISVGGDSAGGIRLLVGEAIALAAFFALIGRSGRSMASISPWTTAAGVVLPSAALLAAGRWAVPGAGEATRIALGVLPLLAHAAATLRGVIAHRVGEMGEPEADDLLRTLGTTAFAAAVALGAMLGRFGDPADTLRQWASLAPLAGTPALAAGLTIWRRAGATLPTHRVAGGAIASAGTMVMLAGVACAWPGPARIVAVATFDGLALIAVALAFELPAAIAIGGVCLALGCLVTLLGVIGALPWGTTTSTGLAEALVSSRSGVGLLPIALLFQGATLAVLRAGRREEARALSLVAGLAGIASLALVSWHGFAQPGDPVGATWVYAVLAAATLAGSAATARTPLFDAEGSPPEPAGLAWAGSALLLAALVQGFVFRQAESWGLSLPWSSALLGHATISAGLARMGRSRRAPGEGEFGAIRGVLSGSALLTSSVAALLLAWRVPVSAPSDLAVYLLWLSAVWLFLAGFTASRRLFWAFQAALTASVGFAVAGWASGRPWFGEGRKPWLDPRILQAESIALALLGLAWIGVRLGAKALGEARPKDGRIEASRRLMEPPWPTFDRYSTWAAVLVLVGLAAYGAIPGAAQELSPRSFAAEYAPASASGTTGRPVPPSSAFELLGLPHEPALGIGSWLLLASALATLLAGQWERFRRLDLLGAMVVAAATVPLAAGRWEEDVAVASAMRWGGAIGAVALSAPIWARGRLCRLARRIGWEMGPGRTEGLRPMAIGLVVALAAIPLLSMIGFVAGAAFDAHPIRPDLATAWRWSGIAFVAMGTAGTLILARSGGIDDPGGRTGASRVAGGLVVALGALAIVAVSALVVGASLSGDPVVGPEPGSFFDRIGPAGSYAIPIVLAALTLVGYAIRERSAGFALASGLLLGFGATVGWLLSGAIAARPGDPTLWIRLAQLNAIVGSAFALAWMGCVEIWARRRAGVPGGARGPALMVQVAIPVSLIGLILIGGVLDLFLEPGPTPPRSAIADPFGWVAFLLTAGASGLLRRRPGTIRPGHIGCAAVVGIAAMLAFGAAARDQGDWRTYHAMMALQSVAAGGLILFGWNRRGMRVEVRSEGDNAITRWSSLATLVVTAYALNASGPAPGQSPWWGVGGLLVAAILWASLAAWSAGRWPLYLAGVLINLAASSCWFDDPGGWLRGASVNLLVLNVIALAAPAPAWLWIELKAIRPVTGRLRRLPPFHRVAAWVAMIALTSMVSAWLIGDAAGGWAGPEIGLGAVLAIGSVALALAVGLWDDRSRGEVAGLYLLGLSAAGWLVAGFDPDPGMMAWVGAVVLACHAVVAGALWSARDALRRIADRLGVPRSSADLDPEHGLGWLVPANLTLSAGIVALAFVVTLTNGDMLPRFSAAKAGLATALAIGLLARGERRSLLRATALGFGAAGALAWGWAWIDPGSPTATLDRAAATMVALTATAAGFGLGLVSLAPRATRWGRAARRLVPSLLGLAGFAMLAVIGAELAATAGGRPVAMSAPALVASAATMLGAVAAALVAAVVPGRDPLRLPERRRTIYVYGAEALLALLAMHLGLTMPWLFSGIFARYWPVIVLGIAFAGVGLGEVFRRQGRLVLADPLERTGALLPILPLLGASWLEPRPGEDTLFLVLAGGLYATLSLLRSSAGFGAMAALAFNAGLWTVLGRREGFGLLEHPQFWVVPPALCILAGVFMNRDRLGEGRSVAMRYAASGAVYLSSTTDLVLNGVGEDPWLPLVLGGLSLLGIFAGIALRVRGFLLLGVGFLGLSIFAIIWYAAVDLRQTWLWAASGIIAGILILAAFALFERRRGEVVELVGRLRDWEP</sequence>